<organism evidence="2 3">
    <name type="scientific">Panacibacter ginsenosidivorans</name>
    <dbReference type="NCBI Taxonomy" id="1813871"/>
    <lineage>
        <taxon>Bacteria</taxon>
        <taxon>Pseudomonadati</taxon>
        <taxon>Bacteroidota</taxon>
        <taxon>Chitinophagia</taxon>
        <taxon>Chitinophagales</taxon>
        <taxon>Chitinophagaceae</taxon>
        <taxon>Panacibacter</taxon>
    </lineage>
</organism>
<feature type="signal peptide" evidence="1">
    <location>
        <begin position="1"/>
        <end position="22"/>
    </location>
</feature>
<keyword evidence="1" id="KW-0732">Signal</keyword>
<dbReference type="AlphaFoldDB" id="A0A5B8VDW9"/>
<name>A0A5B8VDW9_9BACT</name>
<feature type="chain" id="PRO_5022890170" description="Porin" evidence="1">
    <location>
        <begin position="23"/>
        <end position="391"/>
    </location>
</feature>
<dbReference type="OrthoDB" id="5383458at2"/>
<evidence type="ECO:0000313" key="3">
    <source>
        <dbReference type="Proteomes" id="UP000321533"/>
    </source>
</evidence>
<dbReference type="RefSeq" id="WP_147191971.1">
    <property type="nucleotide sequence ID" value="NZ_CP042435.1"/>
</dbReference>
<sequence>MSSSKQILILFLLVFCATKIFSQDDGIEKPKWLEFHGYVKDLQSVSFGGAGDSLTSSNLIHNRLNFKFNISSKISGRLEIRNRIFYGEQIAQIPGFGKIINQYPGYFNLSKLWVDDSNFVVQSVIDRMLLQYSTDKWDIKIGRQRINWGINNVWNPNDIFNAYNFLDFDYEERPGNDAIRIQHFLKDNSTIEFAYKPGKEKDQTIAAALYKFNKSKYDIQFLGGIFNTDVVAGTGWAGSIKDAGFKGEVSYFHPRQKFTDSFGVVTASMMTDYTFKKNWYGIFSFLFNSEPLNMFNPDVKILNFNLTAKNLFPFRYSFYAGAIKSFTPVTSMNIAIVYSPTNNTLIFFPSFAWNAAKNLDLDLTAQSFFASENGSYQTQGTTIYLRGRWSF</sequence>
<protein>
    <recommendedName>
        <fullName evidence="4">Porin</fullName>
    </recommendedName>
</protein>
<evidence type="ECO:0008006" key="4">
    <source>
        <dbReference type="Google" id="ProtNLM"/>
    </source>
</evidence>
<accession>A0A5B8VDW9</accession>
<evidence type="ECO:0000313" key="2">
    <source>
        <dbReference type="EMBL" id="QEC69181.1"/>
    </source>
</evidence>
<dbReference type="KEGG" id="pgin:FRZ67_18380"/>
<evidence type="ECO:0000256" key="1">
    <source>
        <dbReference type="SAM" id="SignalP"/>
    </source>
</evidence>
<gene>
    <name evidence="2" type="ORF">FRZ67_18380</name>
</gene>
<dbReference type="Proteomes" id="UP000321533">
    <property type="component" value="Chromosome"/>
</dbReference>
<reference evidence="2 3" key="1">
    <citation type="journal article" date="2016" name="Int. J. Syst. Evol. Microbiol.">
        <title>Panacibacter ginsenosidivorans gen. nov., sp. nov., with ginsenoside converting activity isolated from soil of a ginseng field.</title>
        <authorList>
            <person name="Siddiqi M.Z."/>
            <person name="Muhammad Shafi S."/>
            <person name="Choi K.D."/>
            <person name="Im W.T."/>
        </authorList>
    </citation>
    <scope>NUCLEOTIDE SEQUENCE [LARGE SCALE GENOMIC DNA]</scope>
    <source>
        <strain evidence="2 3">Gsoil1550</strain>
    </source>
</reference>
<keyword evidence="3" id="KW-1185">Reference proteome</keyword>
<proteinExistence type="predicted"/>
<dbReference type="EMBL" id="CP042435">
    <property type="protein sequence ID" value="QEC69181.1"/>
    <property type="molecule type" value="Genomic_DNA"/>
</dbReference>